<evidence type="ECO:0000256" key="3">
    <source>
        <dbReference type="ARBA" id="ARBA00022771"/>
    </source>
</evidence>
<evidence type="ECO:0000259" key="5">
    <source>
        <dbReference type="PROSITE" id="PS50157"/>
    </source>
</evidence>
<dbReference type="PANTHER" id="PTHR24379">
    <property type="entry name" value="KRAB AND ZINC FINGER DOMAIN-CONTAINING"/>
    <property type="match status" value="1"/>
</dbReference>
<dbReference type="EMBL" id="MN740153">
    <property type="protein sequence ID" value="QHT90176.1"/>
    <property type="molecule type" value="Genomic_DNA"/>
</dbReference>
<dbReference type="InterPro" id="IPR036236">
    <property type="entry name" value="Znf_C2H2_sf"/>
</dbReference>
<dbReference type="GO" id="GO:0008270">
    <property type="term" value="F:zinc ion binding"/>
    <property type="evidence" value="ECO:0007669"/>
    <property type="project" value="UniProtKB-KW"/>
</dbReference>
<keyword evidence="1" id="KW-0479">Metal-binding</keyword>
<accession>A0A6C0ICN9</accession>
<dbReference type="PANTHER" id="PTHR24379:SF121">
    <property type="entry name" value="C2H2-TYPE DOMAIN-CONTAINING PROTEIN"/>
    <property type="match status" value="1"/>
</dbReference>
<feature type="domain" description="C2H2-type" evidence="5">
    <location>
        <begin position="218"/>
        <end position="245"/>
    </location>
</feature>
<dbReference type="SUPFAM" id="SSF57667">
    <property type="entry name" value="beta-beta-alpha zinc fingers"/>
    <property type="match status" value="1"/>
</dbReference>
<dbReference type="Pfam" id="PF12874">
    <property type="entry name" value="zf-met"/>
    <property type="match status" value="2"/>
</dbReference>
<sequence>MQYVYLLIEREFLQSAVPVYKIGRTSQENNKRFLQYPKGSRLIFQINVTDSYFLEQEIISLFKHKYILRTDIGHEYFEGDATNMQIDIFDLVITYNRIVPNTTQLFSEFKKIHKTNMKSVLLQLSRMNSVRPIKTPIKILPSESCTTNEKIEMIPLTQVDDRRDADNNIVLSVYPSEIFEGNIRTCETCKYSTRCKSSYDDHMKSKRHHKNLINIPQFQCEFCNKKFETKSGMCRHTQLCTTNKQSKENKRINQKQKIFTCDTCRYTTNIKSSYDDHMKSNRHSNNLINIPQQECKFCNSIFVTKSGLYKHTRLCVTKKNFEEIKKQEEISKLHEKIRAEIHAQLCV</sequence>
<evidence type="ECO:0000256" key="4">
    <source>
        <dbReference type="ARBA" id="ARBA00022833"/>
    </source>
</evidence>
<evidence type="ECO:0000256" key="1">
    <source>
        <dbReference type="ARBA" id="ARBA00022723"/>
    </source>
</evidence>
<name>A0A6C0ICN9_9ZZZZ</name>
<reference evidence="6" key="1">
    <citation type="journal article" date="2020" name="Nature">
        <title>Giant virus diversity and host interactions through global metagenomics.</title>
        <authorList>
            <person name="Schulz F."/>
            <person name="Roux S."/>
            <person name="Paez-Espino D."/>
            <person name="Jungbluth S."/>
            <person name="Walsh D.A."/>
            <person name="Denef V.J."/>
            <person name="McMahon K.D."/>
            <person name="Konstantinidis K.T."/>
            <person name="Eloe-Fadrosh E.A."/>
            <person name="Kyrpides N.C."/>
            <person name="Woyke T."/>
        </authorList>
    </citation>
    <scope>NUCLEOTIDE SEQUENCE</scope>
    <source>
        <strain evidence="6">GVMAG-M-3300023184-68</strain>
    </source>
</reference>
<organism evidence="6">
    <name type="scientific">viral metagenome</name>
    <dbReference type="NCBI Taxonomy" id="1070528"/>
    <lineage>
        <taxon>unclassified sequences</taxon>
        <taxon>metagenomes</taxon>
        <taxon>organismal metagenomes</taxon>
    </lineage>
</organism>
<proteinExistence type="predicted"/>
<dbReference type="Gene3D" id="3.30.160.60">
    <property type="entry name" value="Classic Zinc Finger"/>
    <property type="match status" value="2"/>
</dbReference>
<dbReference type="InterPro" id="IPR013087">
    <property type="entry name" value="Znf_C2H2_type"/>
</dbReference>
<keyword evidence="4" id="KW-0862">Zinc</keyword>
<keyword evidence="3" id="KW-0863">Zinc-finger</keyword>
<dbReference type="SMART" id="SM00355">
    <property type="entry name" value="ZnF_C2H2"/>
    <property type="match status" value="4"/>
</dbReference>
<protein>
    <recommendedName>
        <fullName evidence="5">C2H2-type domain-containing protein</fullName>
    </recommendedName>
</protein>
<evidence type="ECO:0000256" key="2">
    <source>
        <dbReference type="ARBA" id="ARBA00022737"/>
    </source>
</evidence>
<evidence type="ECO:0000313" key="6">
    <source>
        <dbReference type="EMBL" id="QHT90176.1"/>
    </source>
</evidence>
<keyword evidence="2" id="KW-0677">Repeat</keyword>
<dbReference type="PROSITE" id="PS50157">
    <property type="entry name" value="ZINC_FINGER_C2H2_2"/>
    <property type="match status" value="1"/>
</dbReference>
<dbReference type="AlphaFoldDB" id="A0A6C0ICN9"/>